<gene>
    <name evidence="1" type="ORF">M0D43_21225</name>
</gene>
<dbReference type="RefSeq" id="WP_260807590.1">
    <property type="nucleotide sequence ID" value="NZ_CP096138.1"/>
</dbReference>
<name>A0A9Q9IYG7_9XANT</name>
<evidence type="ECO:0000313" key="1">
    <source>
        <dbReference type="EMBL" id="UXA65361.1"/>
    </source>
</evidence>
<dbReference type="NCBIfam" id="TIGR03510">
    <property type="entry name" value="XapX"/>
    <property type="match status" value="1"/>
</dbReference>
<dbReference type="InterPro" id="IPR020017">
    <property type="entry name" value="XapX_domain"/>
</dbReference>
<dbReference type="EMBL" id="CP096142">
    <property type="protein sequence ID" value="UXA65361.1"/>
    <property type="molecule type" value="Genomic_DNA"/>
</dbReference>
<evidence type="ECO:0000313" key="2">
    <source>
        <dbReference type="Proteomes" id="UP001058381"/>
    </source>
</evidence>
<protein>
    <submittedName>
        <fullName evidence="1">XapX domain-containing protein</fullName>
    </submittedName>
</protein>
<dbReference type="GeneID" id="75153933"/>
<dbReference type="AlphaFoldDB" id="A0A9Q9IYG7"/>
<reference evidence="1" key="1">
    <citation type="submission" date="2022-04" db="EMBL/GenBank/DDBJ databases">
        <title>Xanthomonas prunicola pv. tritici, a pathogen causing a previously unreported foliar disease of wheat.</title>
        <authorList>
            <person name="Clavijo F."/>
            <person name="Curland R.D."/>
            <person name="Dill-Macky R."/>
            <person name="Pereyra S."/>
            <person name="Roman-Reyna V."/>
            <person name="Siri M.I."/>
        </authorList>
    </citation>
    <scope>NUCLEOTIDE SEQUENCE</scope>
    <source>
        <strain evidence="1">CIX249</strain>
    </source>
</reference>
<organism evidence="1 2">
    <name type="scientific">Xanthomonas prunicola</name>
    <dbReference type="NCBI Taxonomy" id="2053930"/>
    <lineage>
        <taxon>Bacteria</taxon>
        <taxon>Pseudomonadati</taxon>
        <taxon>Pseudomonadota</taxon>
        <taxon>Gammaproteobacteria</taxon>
        <taxon>Lysobacterales</taxon>
        <taxon>Lysobacteraceae</taxon>
        <taxon>Xanthomonas</taxon>
    </lineage>
</organism>
<proteinExistence type="predicted"/>
<dbReference type="Proteomes" id="UP001058381">
    <property type="component" value="Chromosome"/>
</dbReference>
<accession>A0A9Q9IYG7</accession>
<sequence>MPVNWKAISGIGCRLLKLPLPVPPRLTGALLVVAMSGDFLLAEWLLH</sequence>